<dbReference type="Proteomes" id="UP001597231">
    <property type="component" value="Unassembled WGS sequence"/>
</dbReference>
<protein>
    <submittedName>
        <fullName evidence="5">Phosphate ABC transporter ATP-binding protein</fullName>
    </submittedName>
</protein>
<gene>
    <name evidence="5" type="ORF">ACFQ38_13745</name>
</gene>
<evidence type="ECO:0000256" key="1">
    <source>
        <dbReference type="ARBA" id="ARBA00022448"/>
    </source>
</evidence>
<proteinExistence type="predicted"/>
<dbReference type="PANTHER" id="PTHR43423:SF1">
    <property type="entry name" value="ABC TRANSPORTER I FAMILY MEMBER 17"/>
    <property type="match status" value="1"/>
</dbReference>
<dbReference type="EMBL" id="JBHTLT010000114">
    <property type="protein sequence ID" value="MFD1206156.1"/>
    <property type="molecule type" value="Genomic_DNA"/>
</dbReference>
<dbReference type="InterPro" id="IPR017871">
    <property type="entry name" value="ABC_transporter-like_CS"/>
</dbReference>
<evidence type="ECO:0000259" key="4">
    <source>
        <dbReference type="PROSITE" id="PS50893"/>
    </source>
</evidence>
<evidence type="ECO:0000313" key="5">
    <source>
        <dbReference type="EMBL" id="MFD1206156.1"/>
    </source>
</evidence>
<dbReference type="PANTHER" id="PTHR43423">
    <property type="entry name" value="ABC TRANSPORTER I FAMILY MEMBER 17"/>
    <property type="match status" value="1"/>
</dbReference>
<sequence length="246" mass="27138">MLDVPNEHALRFQDVSFTIDRKPIIQGITGVFPKRKITALVGPSGAGKTTLLKLCNNLLTPTSGVIYMKGKPLNELDPRNVRKQVGIVLQNSPIIQGSVYENLSLPARLHGETLSKKTAKNLLLQVGLDAEILQQDAQSLSGGQRQKLSIARTLVNQSTILLLDEITSSLDRNSARDIEELIFRLNRTDRISVVWITHNLEQAIRIADHVWVMMDGKLVAEGASDLLTSPANYRVKLFVEGGGDKK</sequence>
<dbReference type="InterPro" id="IPR005670">
    <property type="entry name" value="PstB-like"/>
</dbReference>
<dbReference type="GO" id="GO:0005524">
    <property type="term" value="F:ATP binding"/>
    <property type="evidence" value="ECO:0007669"/>
    <property type="project" value="UniProtKB-KW"/>
</dbReference>
<evidence type="ECO:0000256" key="2">
    <source>
        <dbReference type="ARBA" id="ARBA00022741"/>
    </source>
</evidence>
<dbReference type="SMART" id="SM00382">
    <property type="entry name" value="AAA"/>
    <property type="match status" value="1"/>
</dbReference>
<keyword evidence="3 5" id="KW-0067">ATP-binding</keyword>
<name>A0ABW3TZA1_9BACL</name>
<organism evidence="5 6">
    <name type="scientific">Sporosarcina contaminans</name>
    <dbReference type="NCBI Taxonomy" id="633403"/>
    <lineage>
        <taxon>Bacteria</taxon>
        <taxon>Bacillati</taxon>
        <taxon>Bacillota</taxon>
        <taxon>Bacilli</taxon>
        <taxon>Bacillales</taxon>
        <taxon>Caryophanaceae</taxon>
        <taxon>Sporosarcina</taxon>
    </lineage>
</organism>
<dbReference type="Pfam" id="PF00005">
    <property type="entry name" value="ABC_tran"/>
    <property type="match status" value="1"/>
</dbReference>
<evidence type="ECO:0000256" key="3">
    <source>
        <dbReference type="ARBA" id="ARBA00022840"/>
    </source>
</evidence>
<feature type="domain" description="ABC transporter" evidence="4">
    <location>
        <begin position="10"/>
        <end position="239"/>
    </location>
</feature>
<dbReference type="SUPFAM" id="SSF52540">
    <property type="entry name" value="P-loop containing nucleoside triphosphate hydrolases"/>
    <property type="match status" value="1"/>
</dbReference>
<dbReference type="InterPro" id="IPR003593">
    <property type="entry name" value="AAA+_ATPase"/>
</dbReference>
<dbReference type="CDD" id="cd03260">
    <property type="entry name" value="ABC_PstB_phosphate_transporter"/>
    <property type="match status" value="1"/>
</dbReference>
<keyword evidence="1" id="KW-0813">Transport</keyword>
<comment type="caution">
    <text evidence="5">The sequence shown here is derived from an EMBL/GenBank/DDBJ whole genome shotgun (WGS) entry which is preliminary data.</text>
</comment>
<dbReference type="RefSeq" id="WP_381481573.1">
    <property type="nucleotide sequence ID" value="NZ_JBHTLT010000114.1"/>
</dbReference>
<dbReference type="PROSITE" id="PS50893">
    <property type="entry name" value="ABC_TRANSPORTER_2"/>
    <property type="match status" value="1"/>
</dbReference>
<accession>A0ABW3TZA1</accession>
<reference evidence="6" key="1">
    <citation type="journal article" date="2019" name="Int. J. Syst. Evol. Microbiol.">
        <title>The Global Catalogue of Microorganisms (GCM) 10K type strain sequencing project: providing services to taxonomists for standard genome sequencing and annotation.</title>
        <authorList>
            <consortium name="The Broad Institute Genomics Platform"/>
            <consortium name="The Broad Institute Genome Sequencing Center for Infectious Disease"/>
            <person name="Wu L."/>
            <person name="Ma J."/>
        </authorList>
    </citation>
    <scope>NUCLEOTIDE SEQUENCE [LARGE SCALE GENOMIC DNA]</scope>
    <source>
        <strain evidence="6">CCUG 53915</strain>
    </source>
</reference>
<dbReference type="InterPro" id="IPR003439">
    <property type="entry name" value="ABC_transporter-like_ATP-bd"/>
</dbReference>
<dbReference type="Gene3D" id="3.40.50.300">
    <property type="entry name" value="P-loop containing nucleotide triphosphate hydrolases"/>
    <property type="match status" value="1"/>
</dbReference>
<dbReference type="PROSITE" id="PS00211">
    <property type="entry name" value="ABC_TRANSPORTER_1"/>
    <property type="match status" value="1"/>
</dbReference>
<keyword evidence="6" id="KW-1185">Reference proteome</keyword>
<keyword evidence="2" id="KW-0547">Nucleotide-binding</keyword>
<evidence type="ECO:0000313" key="6">
    <source>
        <dbReference type="Proteomes" id="UP001597231"/>
    </source>
</evidence>
<dbReference type="InterPro" id="IPR027417">
    <property type="entry name" value="P-loop_NTPase"/>
</dbReference>